<dbReference type="SMART" id="SM00248">
    <property type="entry name" value="ANK"/>
    <property type="match status" value="9"/>
</dbReference>
<dbReference type="PRINTS" id="PR01415">
    <property type="entry name" value="ANKYRIN"/>
</dbReference>
<dbReference type="Pfam" id="PF13637">
    <property type="entry name" value="Ank_4"/>
    <property type="match status" value="1"/>
</dbReference>
<keyword evidence="2 3" id="KW-0040">ANK repeat</keyword>
<dbReference type="AlphaFoldDB" id="A0A972JJL4"/>
<dbReference type="InterPro" id="IPR051165">
    <property type="entry name" value="Multifunctional_ANK_Repeat"/>
</dbReference>
<dbReference type="EMBL" id="JAAMPU010000105">
    <property type="protein sequence ID" value="NMH28227.1"/>
    <property type="molecule type" value="Genomic_DNA"/>
</dbReference>
<dbReference type="InterPro" id="IPR002110">
    <property type="entry name" value="Ankyrin_rpt"/>
</dbReference>
<feature type="repeat" description="ANK" evidence="3">
    <location>
        <begin position="293"/>
        <end position="325"/>
    </location>
</feature>
<evidence type="ECO:0000313" key="5">
    <source>
        <dbReference type="EMBL" id="NMH28227.1"/>
    </source>
</evidence>
<accession>A0A972JJL4</accession>
<reference evidence="5" key="1">
    <citation type="submission" date="2020-02" db="EMBL/GenBank/DDBJ databases">
        <title>Flavobacterium sp. genome.</title>
        <authorList>
            <person name="Jung H.S."/>
            <person name="Baek J.H."/>
            <person name="Jeon C.O."/>
        </authorList>
    </citation>
    <scope>NUCLEOTIDE SEQUENCE</scope>
    <source>
        <strain evidence="5">SE-s28</strain>
    </source>
</reference>
<feature type="chain" id="PRO_5037171156" evidence="4">
    <location>
        <begin position="21"/>
        <end position="492"/>
    </location>
</feature>
<dbReference type="PANTHER" id="PTHR24123">
    <property type="entry name" value="ANKYRIN REPEAT-CONTAINING"/>
    <property type="match status" value="1"/>
</dbReference>
<keyword evidence="6" id="KW-1185">Reference proteome</keyword>
<feature type="repeat" description="ANK" evidence="3">
    <location>
        <begin position="326"/>
        <end position="358"/>
    </location>
</feature>
<organism evidence="5 6">
    <name type="scientific">Flavobacterium silvaticum</name>
    <dbReference type="NCBI Taxonomy" id="1852020"/>
    <lineage>
        <taxon>Bacteria</taxon>
        <taxon>Pseudomonadati</taxon>
        <taxon>Bacteroidota</taxon>
        <taxon>Flavobacteriia</taxon>
        <taxon>Flavobacteriales</taxon>
        <taxon>Flavobacteriaceae</taxon>
        <taxon>Flavobacterium</taxon>
    </lineage>
</organism>
<dbReference type="SUPFAM" id="SSF48403">
    <property type="entry name" value="Ankyrin repeat"/>
    <property type="match status" value="2"/>
</dbReference>
<keyword evidence="4" id="KW-0732">Signal</keyword>
<protein>
    <submittedName>
        <fullName evidence="5">Ankyrin repeat domain-containing protein</fullName>
    </submittedName>
</protein>
<dbReference type="PROSITE" id="PS50297">
    <property type="entry name" value="ANK_REP_REGION"/>
    <property type="match status" value="3"/>
</dbReference>
<dbReference type="PANTHER" id="PTHR24123:SF33">
    <property type="entry name" value="PROTEIN HOS4"/>
    <property type="match status" value="1"/>
</dbReference>
<feature type="repeat" description="ANK" evidence="3">
    <location>
        <begin position="91"/>
        <end position="123"/>
    </location>
</feature>
<gene>
    <name evidence="5" type="ORF">G6047_09300</name>
</gene>
<feature type="repeat" description="ANK" evidence="3">
    <location>
        <begin position="399"/>
        <end position="431"/>
    </location>
</feature>
<dbReference type="Proteomes" id="UP000712080">
    <property type="component" value="Unassembled WGS sequence"/>
</dbReference>
<evidence type="ECO:0000313" key="6">
    <source>
        <dbReference type="Proteomes" id="UP000712080"/>
    </source>
</evidence>
<dbReference type="Gene3D" id="1.25.40.20">
    <property type="entry name" value="Ankyrin repeat-containing domain"/>
    <property type="match status" value="3"/>
</dbReference>
<evidence type="ECO:0000256" key="4">
    <source>
        <dbReference type="SAM" id="SignalP"/>
    </source>
</evidence>
<sequence length="492" mass="54052">MIRKTLICLLVASLPVLGIAQKNVFLDRAYWKTKPNVATIEAEIKKGNNPSELDKNAFDATVFAILEDAPKETIEFLLSQKGNDVNKITHDGRTYIFWAAYKGNADLMRDLIKRNAKTDIIEDHGYTIMNFAAATGQMNTQVYDICLEQGADLKKDVDHDGANALLLSATYSTDFKLLDYFSKKGLDIDGTDSNGNSAFNYAAKTGNVAFLGALIKKGVPFNNNAFLFAATGTRGTSNKPETYQFLESLKLKPSVIGKNGENALHILAKKEGQLDIIKWFLDRDAKADQMDKDGNTPLLFAASSGEIPVITLFAEKTGNVNLGNKKKVMPVALAIKNNSAEAVELLLSKGAKPNVMDSDGNNLVAYLIQSYDAKKSDVFDAKWKLLEKAGVNLTANQQDGNTLYHLAVSKNDLDLLKRLSKYKIDVNAKNKEGYTALHKAAMIAKDDTVLKYLISIGAKKDITTDMKETAFSLASENEFLSKNNISVQFLKS</sequence>
<evidence type="ECO:0000256" key="1">
    <source>
        <dbReference type="ARBA" id="ARBA00022737"/>
    </source>
</evidence>
<dbReference type="InterPro" id="IPR036770">
    <property type="entry name" value="Ankyrin_rpt-contain_sf"/>
</dbReference>
<feature type="signal peptide" evidence="4">
    <location>
        <begin position="1"/>
        <end position="20"/>
    </location>
</feature>
<evidence type="ECO:0000256" key="3">
    <source>
        <dbReference type="PROSITE-ProRule" id="PRU00023"/>
    </source>
</evidence>
<proteinExistence type="predicted"/>
<keyword evidence="1" id="KW-0677">Repeat</keyword>
<feature type="repeat" description="ANK" evidence="3">
    <location>
        <begin position="432"/>
        <end position="465"/>
    </location>
</feature>
<dbReference type="PROSITE" id="PS50088">
    <property type="entry name" value="ANK_REPEAT"/>
    <property type="match status" value="5"/>
</dbReference>
<dbReference type="RefSeq" id="WP_169527341.1">
    <property type="nucleotide sequence ID" value="NZ_JAAMPU010000105.1"/>
</dbReference>
<comment type="caution">
    <text evidence="5">The sequence shown here is derived from an EMBL/GenBank/DDBJ whole genome shotgun (WGS) entry which is preliminary data.</text>
</comment>
<evidence type="ECO:0000256" key="2">
    <source>
        <dbReference type="ARBA" id="ARBA00023043"/>
    </source>
</evidence>
<name>A0A972JJL4_9FLAO</name>
<dbReference type="Pfam" id="PF12796">
    <property type="entry name" value="Ank_2"/>
    <property type="match status" value="3"/>
</dbReference>